<reference evidence="2" key="1">
    <citation type="submission" date="2016-03" db="EMBL/GenBank/DDBJ databases">
        <title>Updated assembly of Pseudogymnoascus destructans, the fungus causing white-nose syndrome of bats.</title>
        <authorList>
            <person name="Palmer J.M."/>
            <person name="Drees K.P."/>
            <person name="Foster J.T."/>
            <person name="Lindner D.L."/>
        </authorList>
    </citation>
    <scope>NUCLEOTIDE SEQUENCE [LARGE SCALE GENOMIC DNA]</scope>
    <source>
        <strain evidence="2">20631-21</strain>
    </source>
</reference>
<evidence type="ECO:0000256" key="1">
    <source>
        <dbReference type="SAM" id="MobiDB-lite"/>
    </source>
</evidence>
<accession>A0A176ZZF8</accession>
<dbReference type="RefSeq" id="XP_024320528.1">
    <property type="nucleotide sequence ID" value="XM_024471730.1"/>
</dbReference>
<dbReference type="EMBL" id="KV441410">
    <property type="protein sequence ID" value="OAF55227.1"/>
    <property type="molecule type" value="Genomic_DNA"/>
</dbReference>
<dbReference type="AlphaFoldDB" id="A0A176ZZF8"/>
<organism evidence="2">
    <name type="scientific">Pseudogymnoascus destructans</name>
    <dbReference type="NCBI Taxonomy" id="655981"/>
    <lineage>
        <taxon>Eukaryota</taxon>
        <taxon>Fungi</taxon>
        <taxon>Dikarya</taxon>
        <taxon>Ascomycota</taxon>
        <taxon>Pezizomycotina</taxon>
        <taxon>Leotiomycetes</taxon>
        <taxon>Thelebolales</taxon>
        <taxon>Thelebolaceae</taxon>
        <taxon>Pseudogymnoascus</taxon>
    </lineage>
</organism>
<feature type="region of interest" description="Disordered" evidence="1">
    <location>
        <begin position="79"/>
        <end position="148"/>
    </location>
</feature>
<protein>
    <submittedName>
        <fullName evidence="2">Uncharacterized protein</fullName>
    </submittedName>
</protein>
<proteinExistence type="predicted"/>
<evidence type="ECO:0000313" key="2">
    <source>
        <dbReference type="EMBL" id="OAF55227.1"/>
    </source>
</evidence>
<dbReference type="Proteomes" id="UP000077154">
    <property type="component" value="Unassembled WGS sequence"/>
</dbReference>
<feature type="compositionally biased region" description="Basic and acidic residues" evidence="1">
    <location>
        <begin position="124"/>
        <end position="135"/>
    </location>
</feature>
<sequence>MFREALSLIVDMLDQVTRRRRNLSRLPANAFPNTVSDRLSARNCGHAVHPLANVRAGPCVDPEPTFQHSSIPVSIPAFQHSSTPALQHSSTPAFQHSSTPAFQHSSTPAFQHSSTPATRPVILTERENHDLRRDPGVNYSDAATEIIP</sequence>
<name>A0A176ZZF8_9PEZI</name>
<gene>
    <name evidence="2" type="ORF">VC83_08172</name>
</gene>
<dbReference type="GeneID" id="36291215"/>
<feature type="compositionally biased region" description="Polar residues" evidence="1">
    <location>
        <begin position="79"/>
        <end position="117"/>
    </location>
</feature>